<dbReference type="Pfam" id="PF02706">
    <property type="entry name" value="Wzz"/>
    <property type="match status" value="1"/>
</dbReference>
<dbReference type="AlphaFoldDB" id="A0A4Z0GWY9"/>
<reference evidence="9 10" key="1">
    <citation type="journal article" date="2003" name="Int. J. Syst. Evol. Microbiol.">
        <title>Halobacillus salinus sp. nov., isolated from a salt lake on the coast of the East Sea in Korea.</title>
        <authorList>
            <person name="Yoon J.H."/>
            <person name="Kang K.H."/>
            <person name="Park Y.H."/>
        </authorList>
    </citation>
    <scope>NUCLEOTIDE SEQUENCE [LARGE SCALE GENOMIC DNA]</scope>
    <source>
        <strain evidence="9 10">HSL-3</strain>
    </source>
</reference>
<keyword evidence="10" id="KW-1185">Reference proteome</keyword>
<comment type="caution">
    <text evidence="9">The sequence shown here is derived from an EMBL/GenBank/DDBJ whole genome shotgun (WGS) entry which is preliminary data.</text>
</comment>
<feature type="domain" description="Polysaccharide chain length determinant N-terminal" evidence="8">
    <location>
        <begin position="3"/>
        <end position="96"/>
    </location>
</feature>
<proteinExistence type="inferred from homology"/>
<comment type="subcellular location">
    <subcellularLocation>
        <location evidence="1">Cell membrane</location>
        <topology evidence="1">Multi-pass membrane protein</topology>
    </subcellularLocation>
</comment>
<name>A0A4Z0GWY9_9BACI</name>
<accession>A0A4Z0GWY9</accession>
<dbReference type="GO" id="GO:0005886">
    <property type="term" value="C:plasma membrane"/>
    <property type="evidence" value="ECO:0007669"/>
    <property type="project" value="UniProtKB-SubCell"/>
</dbReference>
<dbReference type="GO" id="GO:0004713">
    <property type="term" value="F:protein tyrosine kinase activity"/>
    <property type="evidence" value="ECO:0007669"/>
    <property type="project" value="TreeGrafter"/>
</dbReference>
<sequence length="252" mass="27398">MEETISLQEVFEVLKKRVVMIISLALGAALISGLVTFFVLTPMYQSSTQFIVNQSSNQQQSAAYDINDIRTNVELINTYNVIIKSPAILDRVIEELELNTSTAELSDQISVVNSGQSQVVDVTVIDADPSKAVQIANTTVEIFQDEISTLMNADNVRILSPAVLTADPSPVSPNLVLNISVAILVGLMVGIALALLIDYFDNTVKSEQDIENATGLPVMGVVSTYSKEEVELAYMNSKGARRNDIRRESLGS</sequence>
<organism evidence="9 10">
    <name type="scientific">Halobacillus salinus</name>
    <dbReference type="NCBI Taxonomy" id="192814"/>
    <lineage>
        <taxon>Bacteria</taxon>
        <taxon>Bacillati</taxon>
        <taxon>Bacillota</taxon>
        <taxon>Bacilli</taxon>
        <taxon>Bacillales</taxon>
        <taxon>Bacillaceae</taxon>
        <taxon>Halobacillus</taxon>
    </lineage>
</organism>
<dbReference type="PANTHER" id="PTHR32309:SF13">
    <property type="entry name" value="FERRIC ENTEROBACTIN TRANSPORT PROTEIN FEPE"/>
    <property type="match status" value="1"/>
</dbReference>
<comment type="similarity">
    <text evidence="2">Belongs to the CpsC/CapA family.</text>
</comment>
<evidence type="ECO:0000313" key="10">
    <source>
        <dbReference type="Proteomes" id="UP000297982"/>
    </source>
</evidence>
<evidence type="ECO:0000256" key="6">
    <source>
        <dbReference type="ARBA" id="ARBA00023136"/>
    </source>
</evidence>
<dbReference type="InterPro" id="IPR050445">
    <property type="entry name" value="Bact_polysacc_biosynth/exp"/>
</dbReference>
<feature type="transmembrane region" description="Helical" evidence="7">
    <location>
        <begin position="18"/>
        <end position="40"/>
    </location>
</feature>
<dbReference type="RefSeq" id="WP_135328404.1">
    <property type="nucleotide sequence ID" value="NZ_SRJC01000005.1"/>
</dbReference>
<evidence type="ECO:0000313" key="9">
    <source>
        <dbReference type="EMBL" id="TGB01719.1"/>
    </source>
</evidence>
<evidence type="ECO:0000256" key="1">
    <source>
        <dbReference type="ARBA" id="ARBA00004651"/>
    </source>
</evidence>
<evidence type="ECO:0000256" key="3">
    <source>
        <dbReference type="ARBA" id="ARBA00022475"/>
    </source>
</evidence>
<evidence type="ECO:0000256" key="4">
    <source>
        <dbReference type="ARBA" id="ARBA00022692"/>
    </source>
</evidence>
<protein>
    <submittedName>
        <fullName evidence="9">Capsular biosynthesis protein</fullName>
    </submittedName>
</protein>
<evidence type="ECO:0000259" key="8">
    <source>
        <dbReference type="Pfam" id="PF02706"/>
    </source>
</evidence>
<dbReference type="InterPro" id="IPR003856">
    <property type="entry name" value="LPS_length_determ_N"/>
</dbReference>
<dbReference type="PANTHER" id="PTHR32309">
    <property type="entry name" value="TYROSINE-PROTEIN KINASE"/>
    <property type="match status" value="1"/>
</dbReference>
<dbReference type="Proteomes" id="UP000297982">
    <property type="component" value="Unassembled WGS sequence"/>
</dbReference>
<keyword evidence="5 7" id="KW-1133">Transmembrane helix</keyword>
<evidence type="ECO:0000256" key="2">
    <source>
        <dbReference type="ARBA" id="ARBA00006683"/>
    </source>
</evidence>
<feature type="transmembrane region" description="Helical" evidence="7">
    <location>
        <begin position="175"/>
        <end position="197"/>
    </location>
</feature>
<keyword evidence="4 7" id="KW-0812">Transmembrane</keyword>
<gene>
    <name evidence="9" type="ORF">E4663_16325</name>
</gene>
<dbReference type="EMBL" id="SRJC01000005">
    <property type="protein sequence ID" value="TGB01719.1"/>
    <property type="molecule type" value="Genomic_DNA"/>
</dbReference>
<evidence type="ECO:0000256" key="5">
    <source>
        <dbReference type="ARBA" id="ARBA00022989"/>
    </source>
</evidence>
<keyword evidence="3" id="KW-1003">Cell membrane</keyword>
<evidence type="ECO:0000256" key="7">
    <source>
        <dbReference type="SAM" id="Phobius"/>
    </source>
</evidence>
<keyword evidence="6 7" id="KW-0472">Membrane</keyword>